<keyword evidence="3" id="KW-1185">Reference proteome</keyword>
<reference evidence="2" key="2">
    <citation type="journal article" date="2022" name="Elife">
        <title>Obligate sexual reproduction of a homothallic fungus closely related to the Cryptococcus pathogenic species complex.</title>
        <authorList>
            <person name="Passer A.R."/>
            <person name="Clancey S.A."/>
            <person name="Shea T."/>
            <person name="David-Palma M."/>
            <person name="Averette A.F."/>
            <person name="Boekhout T."/>
            <person name="Porcel B.M."/>
            <person name="Nowrousian M."/>
            <person name="Cuomo C.A."/>
            <person name="Sun S."/>
            <person name="Heitman J."/>
            <person name="Coelho M.A."/>
        </authorList>
    </citation>
    <scope>NUCLEOTIDE SEQUENCE</scope>
    <source>
        <strain evidence="2">CBS 7841</strain>
    </source>
</reference>
<dbReference type="Proteomes" id="UP000094043">
    <property type="component" value="Chromosome 4"/>
</dbReference>
<dbReference type="GeneID" id="91087537"/>
<feature type="region of interest" description="Disordered" evidence="1">
    <location>
        <begin position="1"/>
        <end position="142"/>
    </location>
</feature>
<feature type="compositionally biased region" description="Polar residues" evidence="1">
    <location>
        <begin position="1"/>
        <end position="24"/>
    </location>
</feature>
<dbReference type="AlphaFoldDB" id="A0AAJ8M155"/>
<name>A0AAJ8M155_9TREE</name>
<reference evidence="2" key="1">
    <citation type="submission" date="2016-06" db="EMBL/GenBank/DDBJ databases">
        <authorList>
            <person name="Cuomo C."/>
            <person name="Litvintseva A."/>
            <person name="Heitman J."/>
            <person name="Chen Y."/>
            <person name="Sun S."/>
            <person name="Springer D."/>
            <person name="Dromer F."/>
            <person name="Young S."/>
            <person name="Zeng Q."/>
            <person name="Chapman S."/>
            <person name="Gujja S."/>
            <person name="Saif S."/>
            <person name="Birren B."/>
        </authorList>
    </citation>
    <scope>NUCLEOTIDE SEQUENCE</scope>
    <source>
        <strain evidence="2">CBS 7841</strain>
    </source>
</reference>
<organism evidence="2 3">
    <name type="scientific">Cryptococcus depauperatus CBS 7841</name>
    <dbReference type="NCBI Taxonomy" id="1295531"/>
    <lineage>
        <taxon>Eukaryota</taxon>
        <taxon>Fungi</taxon>
        <taxon>Dikarya</taxon>
        <taxon>Basidiomycota</taxon>
        <taxon>Agaricomycotina</taxon>
        <taxon>Tremellomycetes</taxon>
        <taxon>Tremellales</taxon>
        <taxon>Cryptococcaceae</taxon>
        <taxon>Cryptococcus</taxon>
    </lineage>
</organism>
<sequence>MADRTPPSSKHNTPQPHLSPSLSYTDPHPLSRMQEPSPTPGGAKKETDDDERMDEQPAVAGEEGMREEGWEEHEPGHGGSDLSGEENESVGRGEKKRTSIFRKRKAKDMVKKTVAALTKGRGDSTSGMVGGGKGKGAHLGDDDVVDRWSRDVFVDRE</sequence>
<evidence type="ECO:0000313" key="2">
    <source>
        <dbReference type="EMBL" id="WVN88125.1"/>
    </source>
</evidence>
<evidence type="ECO:0000256" key="1">
    <source>
        <dbReference type="SAM" id="MobiDB-lite"/>
    </source>
</evidence>
<dbReference type="EMBL" id="CP143787">
    <property type="protein sequence ID" value="WVN88125.1"/>
    <property type="molecule type" value="Genomic_DNA"/>
</dbReference>
<dbReference type="RefSeq" id="XP_066068825.1">
    <property type="nucleotide sequence ID" value="XM_066212728.1"/>
</dbReference>
<reference evidence="2" key="3">
    <citation type="submission" date="2024-01" db="EMBL/GenBank/DDBJ databases">
        <authorList>
            <person name="Coelho M.A."/>
            <person name="David-Palma M."/>
            <person name="Shea T."/>
            <person name="Sun S."/>
            <person name="Cuomo C.A."/>
            <person name="Heitman J."/>
        </authorList>
    </citation>
    <scope>NUCLEOTIDE SEQUENCE</scope>
    <source>
        <strain evidence="2">CBS 7841</strain>
    </source>
</reference>
<protein>
    <submittedName>
        <fullName evidence="2">Uncharacterized protein</fullName>
    </submittedName>
</protein>
<feature type="compositionally biased region" description="Basic and acidic residues" evidence="1">
    <location>
        <begin position="63"/>
        <end position="76"/>
    </location>
</feature>
<dbReference type="KEGG" id="cdep:91087537"/>
<evidence type="ECO:0000313" key="3">
    <source>
        <dbReference type="Proteomes" id="UP000094043"/>
    </source>
</evidence>
<proteinExistence type="predicted"/>
<gene>
    <name evidence="2" type="ORF">L203_103326</name>
</gene>
<accession>A0AAJ8M155</accession>